<evidence type="ECO:0000256" key="1">
    <source>
        <dbReference type="ARBA" id="ARBA00001933"/>
    </source>
</evidence>
<accession>A0ABQ5JYU8</accession>
<evidence type="ECO:0000259" key="4">
    <source>
        <dbReference type="Pfam" id="PF01212"/>
    </source>
</evidence>
<dbReference type="EMBL" id="BQXS01006572">
    <property type="protein sequence ID" value="GKT20641.1"/>
    <property type="molecule type" value="Genomic_DNA"/>
</dbReference>
<proteinExistence type="inferred from homology"/>
<comment type="cofactor">
    <cofactor evidence="1">
        <name>pyridoxal 5'-phosphate</name>
        <dbReference type="ChEBI" id="CHEBI:597326"/>
    </cofactor>
</comment>
<comment type="similarity">
    <text evidence="2">Belongs to the threonine aldolase family.</text>
</comment>
<comment type="caution">
    <text evidence="5">The sequence shown here is derived from an EMBL/GenBank/DDBJ whole genome shotgun (WGS) entry which is preliminary data.</text>
</comment>
<dbReference type="Gene3D" id="3.40.640.10">
    <property type="entry name" value="Type I PLP-dependent aspartate aminotransferase-like (Major domain)"/>
    <property type="match status" value="1"/>
</dbReference>
<keyword evidence="6" id="KW-1185">Reference proteome</keyword>
<dbReference type="InterPro" id="IPR001597">
    <property type="entry name" value="ArAA_b-elim_lyase/Thr_aldolase"/>
</dbReference>
<name>A0ABQ5JYU8_9EUKA</name>
<protein>
    <submittedName>
        <fullName evidence="5">Threonine aldolase like protein</fullName>
    </submittedName>
</protein>
<organism evidence="5 6">
    <name type="scientific">Aduncisulcus paluster</name>
    <dbReference type="NCBI Taxonomy" id="2918883"/>
    <lineage>
        <taxon>Eukaryota</taxon>
        <taxon>Metamonada</taxon>
        <taxon>Carpediemonas-like organisms</taxon>
        <taxon>Aduncisulcus</taxon>
    </lineage>
</organism>
<dbReference type="InterPro" id="IPR015421">
    <property type="entry name" value="PyrdxlP-dep_Trfase_major"/>
</dbReference>
<evidence type="ECO:0000256" key="2">
    <source>
        <dbReference type="ARBA" id="ARBA00006966"/>
    </source>
</evidence>
<dbReference type="PANTHER" id="PTHR48097:SF9">
    <property type="entry name" value="L-THREONINE ALDOLASE"/>
    <property type="match status" value="1"/>
</dbReference>
<gene>
    <name evidence="5" type="ORF">ADUPG1_004422</name>
</gene>
<feature type="non-terminal residue" evidence="5">
    <location>
        <position position="119"/>
    </location>
</feature>
<keyword evidence="3" id="KW-0663">Pyridoxal phosphate</keyword>
<dbReference type="InterPro" id="IPR015424">
    <property type="entry name" value="PyrdxlP-dep_Trfase"/>
</dbReference>
<evidence type="ECO:0000256" key="3">
    <source>
        <dbReference type="ARBA" id="ARBA00022898"/>
    </source>
</evidence>
<feature type="domain" description="Aromatic amino acid beta-eliminating lyase/threonine aldolase" evidence="4">
    <location>
        <begin position="1"/>
        <end position="115"/>
    </location>
</feature>
<sequence length="119" mass="13006">HGIPVHLDGARIFNAATALNVDVKEITKHVSTANVCLSKGLCAPVGSILVGDRTFIDRARKNRKLMGGGMRQAGVIAAPALYALQNMVERLKDDHDNAKYMADRLEEIEGVKVLRDRLD</sequence>
<evidence type="ECO:0000313" key="6">
    <source>
        <dbReference type="Proteomes" id="UP001057375"/>
    </source>
</evidence>
<dbReference type="SUPFAM" id="SSF53383">
    <property type="entry name" value="PLP-dependent transferases"/>
    <property type="match status" value="1"/>
</dbReference>
<feature type="non-terminal residue" evidence="5">
    <location>
        <position position="1"/>
    </location>
</feature>
<dbReference type="Pfam" id="PF01212">
    <property type="entry name" value="Beta_elim_lyase"/>
    <property type="match status" value="1"/>
</dbReference>
<dbReference type="Proteomes" id="UP001057375">
    <property type="component" value="Unassembled WGS sequence"/>
</dbReference>
<reference evidence="5" key="1">
    <citation type="submission" date="2022-03" db="EMBL/GenBank/DDBJ databases">
        <title>Draft genome sequence of Aduncisulcus paluster, a free-living microaerophilic Fornicata.</title>
        <authorList>
            <person name="Yuyama I."/>
            <person name="Kume K."/>
            <person name="Tamura T."/>
            <person name="Inagaki Y."/>
            <person name="Hashimoto T."/>
        </authorList>
    </citation>
    <scope>NUCLEOTIDE SEQUENCE</scope>
    <source>
        <strain evidence="5">NY0171</strain>
    </source>
</reference>
<dbReference type="PANTHER" id="PTHR48097">
    <property type="entry name" value="L-THREONINE ALDOLASE-RELATED"/>
    <property type="match status" value="1"/>
</dbReference>
<evidence type="ECO:0000313" key="5">
    <source>
        <dbReference type="EMBL" id="GKT20641.1"/>
    </source>
</evidence>